<accession>A0A1C7IG05</accession>
<evidence type="ECO:0000313" key="1">
    <source>
        <dbReference type="EMBL" id="ANU78525.1"/>
    </source>
</evidence>
<gene>
    <name evidence="1" type="ORF">A4V09_02985</name>
</gene>
<dbReference type="AlphaFoldDB" id="A0A1C7IG05"/>
<proteinExistence type="predicted"/>
<evidence type="ECO:0000313" key="2">
    <source>
        <dbReference type="Proteomes" id="UP000092574"/>
    </source>
</evidence>
<reference evidence="1" key="1">
    <citation type="submission" date="2017-04" db="EMBL/GenBank/DDBJ databases">
        <title>Complete Genome Sequences of Twelve Strains of a Stable Defined Moderately Diverse Mouse Microbiota 2 (sDMDMm2).</title>
        <authorList>
            <person name="Uchimura Y."/>
            <person name="Wyss M."/>
            <person name="Brugiroux S."/>
            <person name="Limenitakis J.P."/>
            <person name="Stecher B."/>
            <person name="McCoy K.D."/>
            <person name="Macpherson A.J."/>
        </authorList>
    </citation>
    <scope>NUCLEOTIDE SEQUENCE</scope>
    <source>
        <strain evidence="1">YL58</strain>
    </source>
</reference>
<name>A0A1C7IG05_9FIRM</name>
<dbReference type="EMBL" id="CP015405">
    <property type="protein sequence ID" value="ANU78525.1"/>
    <property type="molecule type" value="Genomic_DNA"/>
</dbReference>
<dbReference type="KEGG" id="byl:A4V09_02985"/>
<dbReference type="PROSITE" id="PS51257">
    <property type="entry name" value="PROKAR_LIPOPROTEIN"/>
    <property type="match status" value="1"/>
</dbReference>
<evidence type="ECO:0008006" key="3">
    <source>
        <dbReference type="Google" id="ProtNLM"/>
    </source>
</evidence>
<organism evidence="1 2">
    <name type="scientific">Blautia pseudococcoides</name>
    <dbReference type="NCBI Taxonomy" id="1796616"/>
    <lineage>
        <taxon>Bacteria</taxon>
        <taxon>Bacillati</taxon>
        <taxon>Bacillota</taxon>
        <taxon>Clostridia</taxon>
        <taxon>Lachnospirales</taxon>
        <taxon>Lachnospiraceae</taxon>
        <taxon>Blautia</taxon>
    </lineage>
</organism>
<dbReference type="Proteomes" id="UP000092574">
    <property type="component" value="Chromosome"/>
</dbReference>
<dbReference type="STRING" id="1796616.A4V09_02985"/>
<sequence length="100" mass="11363">MKKGVIFLFAFMLVGCSPNRNENNLIEDRTVLEEQTELAVSNFLNRNRDHLDFDVFCMLEEDGMTIEVIVDDVSYTFTCSMAGDVISVARSDGNRFDLRG</sequence>
<protein>
    <recommendedName>
        <fullName evidence="3">PepSY domain-containing protein</fullName>
    </recommendedName>
</protein>
<keyword evidence="2" id="KW-1185">Reference proteome</keyword>